<organism evidence="2 3">
    <name type="scientific">Hoylesella timonensis</name>
    <dbReference type="NCBI Taxonomy" id="386414"/>
    <lineage>
        <taxon>Bacteria</taxon>
        <taxon>Pseudomonadati</taxon>
        <taxon>Bacteroidota</taxon>
        <taxon>Bacteroidia</taxon>
        <taxon>Bacteroidales</taxon>
        <taxon>Prevotellaceae</taxon>
        <taxon>Hoylesella</taxon>
    </lineage>
</organism>
<dbReference type="Pfam" id="PF16407">
    <property type="entry name" value="PKD_2"/>
    <property type="match status" value="1"/>
</dbReference>
<feature type="signal peptide" evidence="1">
    <location>
        <begin position="1"/>
        <end position="32"/>
    </location>
</feature>
<dbReference type="PROSITE" id="PS51257">
    <property type="entry name" value="PROKAR_LIPOPROTEIN"/>
    <property type="match status" value="1"/>
</dbReference>
<dbReference type="Proteomes" id="UP000235661">
    <property type="component" value="Unassembled WGS sequence"/>
</dbReference>
<evidence type="ECO:0008006" key="4">
    <source>
        <dbReference type="Google" id="ProtNLM"/>
    </source>
</evidence>
<reference evidence="2 3" key="1">
    <citation type="submission" date="2017-09" db="EMBL/GenBank/DDBJ databases">
        <title>Bacterial strain isolated from the female urinary microbiota.</title>
        <authorList>
            <person name="Thomas-White K."/>
            <person name="Kumar N."/>
            <person name="Forster S."/>
            <person name="Putonti C."/>
            <person name="Lawley T."/>
            <person name="Wolfe A.J."/>
        </authorList>
    </citation>
    <scope>NUCLEOTIDE SEQUENCE [LARGE SCALE GENOMIC DNA]</scope>
    <source>
        <strain evidence="2 3">UMB0818</strain>
    </source>
</reference>
<evidence type="ECO:0000256" key="1">
    <source>
        <dbReference type="SAM" id="SignalP"/>
    </source>
</evidence>
<dbReference type="AlphaFoldDB" id="A0A2N6Q649"/>
<dbReference type="InterPro" id="IPR032183">
    <property type="entry name" value="PKD-like"/>
</dbReference>
<sequence>MNDNIKKRSTMNKNILLAIAVLSLLSLLIACTDDNSTYATSDNYIKISGIEKAYNAISFSGDKLNIQPKVESSFDLSDMTYLWTYYNTQDANRQKTDKRGRSYYVQPDTICKVKDLSFPVKLSDGEYTLVFTAKSKSTGFFQQNVTSLLTKSSLSHGFYICKENEEGNTDVDLFLHTSNKLIPDVIKNTQGKALPGQPRAFNINHQLGYTDPKTEKEAAANFLCITTEKDSAYWIRALDCKTIKTLSNFNYEQVPNLKPYRIVRGFFTEFLLTNQGIFHGYTASQHGNGILGEQEGYGASTHVVQSVGDHAFILIYWALPEHSLYMMDYNGGLTEVVGKKTYVNGKPVMFQTQKLNNLECLYSGLNFTDKKAVKAYFLFHDKKENKKVLYEISPDVDKATVDTVKIVDPNSHFAQASRYAICAKSATIAYAVHQNKVYSYSLGKDAKEKELTFKGLPENEEITFLSNRYFLGDKKSNFDYLIVGTQTGNTYKLYFYNIVGGEPDGVPKYTTSGKGILKSLGYIDPTVQDLDDGAVAPLLDE</sequence>
<keyword evidence="1" id="KW-0732">Signal</keyword>
<dbReference type="EMBL" id="PNGI01000009">
    <property type="protein sequence ID" value="PMC10427.1"/>
    <property type="molecule type" value="Genomic_DNA"/>
</dbReference>
<comment type="caution">
    <text evidence="2">The sequence shown here is derived from an EMBL/GenBank/DDBJ whole genome shotgun (WGS) entry which is preliminary data.</text>
</comment>
<feature type="chain" id="PRO_5014607414" description="Lipoprotein" evidence="1">
    <location>
        <begin position="33"/>
        <end position="541"/>
    </location>
</feature>
<proteinExistence type="predicted"/>
<name>A0A2N6Q649_9BACT</name>
<gene>
    <name evidence="2" type="ORF">CJ232_05410</name>
</gene>
<evidence type="ECO:0000313" key="3">
    <source>
        <dbReference type="Proteomes" id="UP000235661"/>
    </source>
</evidence>
<evidence type="ECO:0000313" key="2">
    <source>
        <dbReference type="EMBL" id="PMC10427.1"/>
    </source>
</evidence>
<accession>A0A2N6Q649</accession>
<protein>
    <recommendedName>
        <fullName evidence="4">Lipoprotein</fullName>
    </recommendedName>
</protein>